<protein>
    <submittedName>
        <fullName evidence="3">Methyltransferase domain-containing protein</fullName>
    </submittedName>
</protein>
<proteinExistence type="predicted"/>
<dbReference type="Proteomes" id="UP000478183">
    <property type="component" value="Unassembled WGS sequence"/>
</dbReference>
<evidence type="ECO:0000313" key="3">
    <source>
        <dbReference type="EMBL" id="MTH79865.1"/>
    </source>
</evidence>
<dbReference type="GO" id="GO:0032259">
    <property type="term" value="P:methylation"/>
    <property type="evidence" value="ECO:0007669"/>
    <property type="project" value="UniProtKB-KW"/>
</dbReference>
<dbReference type="GO" id="GO:0008168">
    <property type="term" value="F:methyltransferase activity"/>
    <property type="evidence" value="ECO:0007669"/>
    <property type="project" value="UniProtKB-KW"/>
</dbReference>
<dbReference type="EMBL" id="WMIE01000022">
    <property type="protein sequence ID" value="MTH79865.1"/>
    <property type="molecule type" value="Genomic_DNA"/>
</dbReference>
<comment type="caution">
    <text evidence="3">The sequence shown here is derived from an EMBL/GenBank/DDBJ whole genome shotgun (WGS) entry which is preliminary data.</text>
</comment>
<reference evidence="3 4" key="1">
    <citation type="submission" date="2019-11" db="EMBL/GenBank/DDBJ databases">
        <authorList>
            <person name="Dong K."/>
        </authorList>
    </citation>
    <scope>NUCLEOTIDE SEQUENCE [LARGE SCALE GENOMIC DNA]</scope>
    <source>
        <strain evidence="3 4">NBRC 111993</strain>
    </source>
</reference>
<dbReference type="AlphaFoldDB" id="A0A6L6JF33"/>
<dbReference type="SMART" id="SM00828">
    <property type="entry name" value="PKS_MT"/>
    <property type="match status" value="1"/>
</dbReference>
<dbReference type="Pfam" id="PF13649">
    <property type="entry name" value="Methyltransf_25"/>
    <property type="match status" value="1"/>
</dbReference>
<dbReference type="CDD" id="cd02440">
    <property type="entry name" value="AdoMet_MTases"/>
    <property type="match status" value="1"/>
</dbReference>
<keyword evidence="3" id="KW-0489">Methyltransferase</keyword>
<keyword evidence="1 3" id="KW-0808">Transferase</keyword>
<name>A0A6L6JF33_9RHOB</name>
<keyword evidence="4" id="KW-1185">Reference proteome</keyword>
<evidence type="ECO:0000259" key="2">
    <source>
        <dbReference type="SMART" id="SM00828"/>
    </source>
</evidence>
<feature type="domain" description="Polyketide synthase-like methyltransferase" evidence="2">
    <location>
        <begin position="9"/>
        <end position="211"/>
    </location>
</feature>
<dbReference type="OrthoDB" id="213472at2"/>
<sequence>MTIEAKISLPQAMFNREMAYNYDRKNSGLAPITNSLHFLARLVLEGLPPRSKILCVGVGTGAEILTLAEAFPQWTFLGIDPSAEMLEVCRERLRHAGILDRCELIQGYVHDAPPDATFDAALSLLVAHFIPRDQRADFYRAIHERLKPDGYFIAAELCTDLNSPDFPSLLKGWERIQLRMGANEEALARLPDILRNTLAVLSPEETDGLLRSSGFDMPVAFFQAFLIRGVFAVKQS</sequence>
<dbReference type="InterPro" id="IPR041698">
    <property type="entry name" value="Methyltransf_25"/>
</dbReference>
<dbReference type="SUPFAM" id="SSF53335">
    <property type="entry name" value="S-adenosyl-L-methionine-dependent methyltransferases"/>
    <property type="match status" value="1"/>
</dbReference>
<dbReference type="InterPro" id="IPR020803">
    <property type="entry name" value="MeTfrase_dom"/>
</dbReference>
<organism evidence="3 4">
    <name type="scientific">Paracoccus aestuariivivens</name>
    <dbReference type="NCBI Taxonomy" id="1820333"/>
    <lineage>
        <taxon>Bacteria</taxon>
        <taxon>Pseudomonadati</taxon>
        <taxon>Pseudomonadota</taxon>
        <taxon>Alphaproteobacteria</taxon>
        <taxon>Rhodobacterales</taxon>
        <taxon>Paracoccaceae</taxon>
        <taxon>Paracoccus</taxon>
    </lineage>
</organism>
<accession>A0A6L6JF33</accession>
<dbReference type="InterPro" id="IPR029063">
    <property type="entry name" value="SAM-dependent_MTases_sf"/>
</dbReference>
<dbReference type="PANTHER" id="PTHR43861">
    <property type="entry name" value="TRANS-ACONITATE 2-METHYLTRANSFERASE-RELATED"/>
    <property type="match status" value="1"/>
</dbReference>
<dbReference type="RefSeq" id="WP_155097216.1">
    <property type="nucleotide sequence ID" value="NZ_WMIE01000022.1"/>
</dbReference>
<evidence type="ECO:0000313" key="4">
    <source>
        <dbReference type="Proteomes" id="UP000478183"/>
    </source>
</evidence>
<gene>
    <name evidence="3" type="ORF">GL286_19320</name>
</gene>
<dbReference type="Gene3D" id="3.40.50.150">
    <property type="entry name" value="Vaccinia Virus protein VP39"/>
    <property type="match status" value="1"/>
</dbReference>
<evidence type="ECO:0000256" key="1">
    <source>
        <dbReference type="ARBA" id="ARBA00022679"/>
    </source>
</evidence>